<keyword evidence="18" id="KW-1000">Mitochondrion outer membrane</keyword>
<accession>A0A085NT43</accession>
<organism evidence="46">
    <name type="scientific">Trichuris suis</name>
    <name type="common">pig whipworm</name>
    <dbReference type="NCBI Taxonomy" id="68888"/>
    <lineage>
        <taxon>Eukaryota</taxon>
        <taxon>Metazoa</taxon>
        <taxon>Ecdysozoa</taxon>
        <taxon>Nematoda</taxon>
        <taxon>Enoplea</taxon>
        <taxon>Dorylaimia</taxon>
        <taxon>Trichinellida</taxon>
        <taxon>Trichuridae</taxon>
        <taxon>Trichuris</taxon>
    </lineage>
</organism>
<dbReference type="PANTHER" id="PTHR24221">
    <property type="entry name" value="ATP-BINDING CASSETTE SUB-FAMILY B"/>
    <property type="match status" value="1"/>
</dbReference>
<comment type="catalytic activity">
    <reaction evidence="37">
        <text>pheophorbide a(in) + ATP + H2O = pheophorbide a(out) + ADP + phosphate + H(+)</text>
        <dbReference type="Rhea" id="RHEA:61360"/>
        <dbReference type="ChEBI" id="CHEBI:15377"/>
        <dbReference type="ChEBI" id="CHEBI:15378"/>
        <dbReference type="ChEBI" id="CHEBI:30616"/>
        <dbReference type="ChEBI" id="CHEBI:43474"/>
        <dbReference type="ChEBI" id="CHEBI:58687"/>
        <dbReference type="ChEBI" id="CHEBI:456216"/>
    </reaction>
    <physiologicalReaction direction="left-to-right" evidence="37">
        <dbReference type="Rhea" id="RHEA:61361"/>
    </physiologicalReaction>
</comment>
<dbReference type="InterPro" id="IPR036640">
    <property type="entry name" value="ABC1_TM_sf"/>
</dbReference>
<evidence type="ECO:0000256" key="21">
    <source>
        <dbReference type="ARBA" id="ARBA00022967"/>
    </source>
</evidence>
<keyword evidence="27" id="KW-0458">Lysosome</keyword>
<feature type="transmembrane region" description="Helical" evidence="42">
    <location>
        <begin position="704"/>
        <end position="726"/>
    </location>
</feature>
<comment type="catalytic activity">
    <reaction evidence="35">
        <text>uroporphyrin I(in) + ATP + H2O = uroporphyrin I(out) + ADP + phosphate + H(+)</text>
        <dbReference type="Rhea" id="RHEA:66772"/>
        <dbReference type="ChEBI" id="CHEBI:15377"/>
        <dbReference type="ChEBI" id="CHEBI:15378"/>
        <dbReference type="ChEBI" id="CHEBI:30616"/>
        <dbReference type="ChEBI" id="CHEBI:43474"/>
        <dbReference type="ChEBI" id="CHEBI:167480"/>
        <dbReference type="ChEBI" id="CHEBI:456216"/>
    </reaction>
    <physiologicalReaction direction="left-to-right" evidence="35">
        <dbReference type="Rhea" id="RHEA:66773"/>
    </physiologicalReaction>
</comment>
<reference evidence="46" key="1">
    <citation type="journal article" date="2014" name="Nat. Genet.">
        <title>Genome and transcriptome of the porcine whipworm Trichuris suis.</title>
        <authorList>
            <person name="Jex A.R."/>
            <person name="Nejsum P."/>
            <person name="Schwarz E.M."/>
            <person name="Hu L."/>
            <person name="Young N.D."/>
            <person name="Hall R.S."/>
            <person name="Korhonen P.K."/>
            <person name="Liao S."/>
            <person name="Thamsborg S."/>
            <person name="Xia J."/>
            <person name="Xu P."/>
            <person name="Wang S."/>
            <person name="Scheerlinck J.P."/>
            <person name="Hofmann A."/>
            <person name="Sternberg P.W."/>
            <person name="Wang J."/>
            <person name="Gasser R.B."/>
        </authorList>
    </citation>
    <scope>NUCLEOTIDE SEQUENCE [LARGE SCALE GENOMIC DNA]</scope>
    <source>
        <strain evidence="46">DCEP-RM93F</strain>
    </source>
</reference>
<dbReference type="InterPro" id="IPR017871">
    <property type="entry name" value="ABC_transporter-like_CS"/>
</dbReference>
<keyword evidence="24" id="KW-0496">Mitochondrion</keyword>
<evidence type="ECO:0000256" key="26">
    <source>
        <dbReference type="ARBA" id="ARBA00023157"/>
    </source>
</evidence>
<evidence type="ECO:0000256" key="9">
    <source>
        <dbReference type="ARBA" id="ARBA00004653"/>
    </source>
</evidence>
<evidence type="ECO:0000256" key="10">
    <source>
        <dbReference type="ARBA" id="ARBA00004656"/>
    </source>
</evidence>
<feature type="compositionally biased region" description="Basic residues" evidence="41">
    <location>
        <begin position="132"/>
        <end position="151"/>
    </location>
</feature>
<dbReference type="GO" id="GO:0015439">
    <property type="term" value="F:ABC-type heme transporter activity"/>
    <property type="evidence" value="ECO:0007669"/>
    <property type="project" value="UniProtKB-EC"/>
</dbReference>
<evidence type="ECO:0000256" key="35">
    <source>
        <dbReference type="ARBA" id="ARBA00047789"/>
    </source>
</evidence>
<dbReference type="EMBL" id="KL367476">
    <property type="protein sequence ID" value="KFD72639.1"/>
    <property type="molecule type" value="Genomic_DNA"/>
</dbReference>
<dbReference type="Pfam" id="PF00664">
    <property type="entry name" value="ABC_membrane"/>
    <property type="match status" value="1"/>
</dbReference>
<feature type="transmembrane region" description="Helical" evidence="42">
    <location>
        <begin position="824"/>
        <end position="842"/>
    </location>
</feature>
<evidence type="ECO:0000256" key="11">
    <source>
        <dbReference type="ARBA" id="ARBA00011738"/>
    </source>
</evidence>
<keyword evidence="15 42" id="KW-0812">Transmembrane</keyword>
<keyword evidence="19" id="KW-0256">Endoplasmic reticulum</keyword>
<dbReference type="CDD" id="cd18581">
    <property type="entry name" value="ABC_6TM_ABCB6"/>
    <property type="match status" value="1"/>
</dbReference>
<dbReference type="SMART" id="SM00382">
    <property type="entry name" value="AAA"/>
    <property type="match status" value="1"/>
</dbReference>
<dbReference type="GO" id="GO:0005886">
    <property type="term" value="C:plasma membrane"/>
    <property type="evidence" value="ECO:0007669"/>
    <property type="project" value="UniProtKB-SubCell"/>
</dbReference>
<keyword evidence="26" id="KW-1015">Disulfide bond</keyword>
<feature type="transmembrane region" description="Helical" evidence="42">
    <location>
        <begin position="586"/>
        <end position="608"/>
    </location>
</feature>
<comment type="catalytic activity">
    <reaction evidence="33">
        <text>heme b(in) + ATP + H2O = heme b(out) + ADP + phosphate + H(+)</text>
        <dbReference type="Rhea" id="RHEA:19261"/>
        <dbReference type="ChEBI" id="CHEBI:15377"/>
        <dbReference type="ChEBI" id="CHEBI:15378"/>
        <dbReference type="ChEBI" id="CHEBI:30616"/>
        <dbReference type="ChEBI" id="CHEBI:43474"/>
        <dbReference type="ChEBI" id="CHEBI:60344"/>
        <dbReference type="ChEBI" id="CHEBI:456216"/>
        <dbReference type="EC" id="7.6.2.5"/>
    </reaction>
    <physiologicalReaction direction="left-to-right" evidence="33">
        <dbReference type="Rhea" id="RHEA:19262"/>
    </physiologicalReaction>
</comment>
<feature type="domain" description="ABC transmembrane type-1" evidence="44">
    <location>
        <begin position="589"/>
        <end position="874"/>
    </location>
</feature>
<evidence type="ECO:0000256" key="33">
    <source>
        <dbReference type="ARBA" id="ARBA00047649"/>
    </source>
</evidence>
<evidence type="ECO:0000256" key="19">
    <source>
        <dbReference type="ARBA" id="ARBA00022824"/>
    </source>
</evidence>
<comment type="catalytic activity">
    <reaction evidence="40">
        <text>coproporphyrin I(in) + ATP + H2O = coproporphyrin I(out) + ADP + phosphate + H(+)</text>
        <dbReference type="Rhea" id="RHEA:66768"/>
        <dbReference type="ChEBI" id="CHEBI:15377"/>
        <dbReference type="ChEBI" id="CHEBI:15378"/>
        <dbReference type="ChEBI" id="CHEBI:30616"/>
        <dbReference type="ChEBI" id="CHEBI:43474"/>
        <dbReference type="ChEBI" id="CHEBI:167478"/>
        <dbReference type="ChEBI" id="CHEBI:456216"/>
    </reaction>
    <physiologicalReaction direction="left-to-right" evidence="40">
        <dbReference type="Rhea" id="RHEA:66769"/>
    </physiologicalReaction>
</comment>
<comment type="similarity">
    <text evidence="29">Belongs to the ABC transporter superfamily. ABCB family. Heavy Metal importer (TC 3.A.1.210) subfamily.</text>
</comment>
<feature type="transmembrane region" description="Helical" evidence="42">
    <location>
        <begin position="433"/>
        <end position="451"/>
    </location>
</feature>
<dbReference type="Pfam" id="PF06047">
    <property type="entry name" value="Nkap_C"/>
    <property type="match status" value="1"/>
</dbReference>
<dbReference type="Gene3D" id="2.60.40.4100">
    <property type="entry name" value="Zona pellucida, ZP-C domain"/>
    <property type="match status" value="1"/>
</dbReference>
<evidence type="ECO:0000256" key="25">
    <source>
        <dbReference type="ARBA" id="ARBA00023136"/>
    </source>
</evidence>
<evidence type="ECO:0000256" key="28">
    <source>
        <dbReference type="ARBA" id="ARBA00024320"/>
    </source>
</evidence>
<keyword evidence="17" id="KW-0967">Endosome</keyword>
<dbReference type="InterPro" id="IPR032410">
    <property type="entry name" value="ABCB6_N"/>
</dbReference>
<evidence type="ECO:0000256" key="36">
    <source>
        <dbReference type="ARBA" id="ARBA00048309"/>
    </source>
</evidence>
<dbReference type="GO" id="GO:0005765">
    <property type="term" value="C:lysosomal membrane"/>
    <property type="evidence" value="ECO:0007669"/>
    <property type="project" value="UniProtKB-SubCell"/>
</dbReference>
<feature type="region of interest" description="Disordered" evidence="41">
    <location>
        <begin position="115"/>
        <end position="178"/>
    </location>
</feature>
<evidence type="ECO:0000256" key="16">
    <source>
        <dbReference type="ARBA" id="ARBA00022741"/>
    </source>
</evidence>
<sequence length="1682" mass="190807">MTRSYQDSTSEGSSTSLSDTSREGKYRHDRRKRSLGAAHNGLNGKYDRREHRFSRRRSRSCSSSEGSRRSRDSPRHITKRASNSQNGVNKRLRDRIALASRGIAGLWNRSPSFHDFSGSSSDESSAVSQVSKGKKKRKSERKKKSHKSEKSKKREDVSQTEEHAVEQQVNGHSTDDGEVVWVEVTKDSLMEPTEASDDEGIIGPMPCKTSNVDAAKRVDYGRNLLPGEGAAMAAYIAEGKRIPRRGEIGLTSEEIEKFENVGFHVFRMTHFCEVDDHSGSFWWNNGFSPCVYDTALLVWMLIVLLPCLVIKLLTYHLSITAPAVHCPRIYVLQNSLHIVIALIPSVALLVRFFVSDPDVYGHEVAIVWARIIVWLAALGILRCEHREFIPLRHCGIMHILWSSHMVALNLSMVNYGNYLWWWHLTSADDYVRMSFFAVDYCFGLHNLLVCYSTPTWSRISTNYSTASHSVDYEQMDGLDQLVALNLSMVNYGNYLWWWHLTSADDYVRMSFFAVDYCFGLHNLLVCYSTPTWSRISTNYSTASHSVDYEQMDGLDQRFRFALRRYLVKGRFLIPYLWPAGNRPMQLSFLGVFVLLIIGRVVNLLTPIYHKKIVDGLSSTVAPFRADLIIFYVFLIFCQGGSASGGLLNSIRSLLWVKVQQHSSRRISMALFRHIHNLSYRWHLNRKTGEVLRIMDRGVDSVNQMLNYLAFNIVPTILDILIAVAYFCVSFNYMFGLIVLFTMVAYLTFTILITEWRTKFRVEMNDRDNDLNALAVDSLLNFETVKCCNAEEAELKRYSTGIKKYQRAEFKTSLSLSLLNMTQNSVISAGLLAGSLLCAYFVASKKHGFTVGDYVLYAAYIMQLYQPLNWLGTYYRHVLIQQSFIDMDNMFELFGQPPDVKDIAGAPAIVIQKGKVEFRDVSFGYAQDKIILQNVSFIIQPGETIAVVGPSGSGKSTLTRLLLRFYDCTSGSIFVDDHNIALVTQSSLRQHIAVVPQETNLFNQSIKLLIYLLLYLSYIMPFQRFNIGLGRANASDHEIFEAASIAEIHERILSFPEGYECMVGERGLKLSGGEKQRVAIARAVLKRPSIIILDEATSSLDSQTEALIQESLNRVCQGKSALVVAHRLSTIVNANKILVLKDGKIVEQGRYTNNNLLIFCTAAEHKYCNQLIVKTDQFFTSVSGESDQFHVRYIAINELVRVVVRFVYAIVPSNMYGLLWLLRGSNWFRKVLHLLPYRFLSVVCGLNRLWMTVRISVEEVSCSSRSMIVVLNKSDPDIVRWRRDPAARPVVYVYGHKERTPCGLFLKSPDNSSYFLNFTIPYGPVCSVQLTDLEPNHQTAETSVAIEDHAAYGHSRPIRIHHVFCIYTKRVEAIRMNDVSIAHEVIASTGGKPKPKVQLLFRDPSGKPLRAARFGDSVGLYLMLDPDNAYKGIIPKHCVFSDRDRMEEPAARTLTFIQSDCPVKELSEIVEPVQDVDEEIYFTRFQAFRFGDKPTVFAHCTVEVCLESDICAKNCFVKVKNTSLTPAMLRHRLRRNSVRRKRHQRSVAADVLFPNMSKQQVAVSNFLTVLDEMQTSEVVADQVQQCSSQSPYYLFLAAVGFFSVMLLFLGIVIAFLIVRLKKGKSDHYGRMPFSLFHGTGSIGSRSHGVPSPVWTEPNHAKNGRSLSWNKLPEISIPRINTVH</sequence>
<dbReference type="Gene3D" id="3.40.50.300">
    <property type="entry name" value="P-loop containing nucleotide triphosphate hydrolases"/>
    <property type="match status" value="1"/>
</dbReference>
<gene>
    <name evidence="46" type="ORF">M514_01758</name>
</gene>
<keyword evidence="13" id="KW-1003">Cell membrane</keyword>
<comment type="catalytic activity">
    <reaction evidence="34">
        <text>coproporphyrinogen III(in) + ATP + H2O = coproporphyrinogen III(out) + ADP + phosphate + H(+)</text>
        <dbReference type="Rhea" id="RHEA:66680"/>
        <dbReference type="ChEBI" id="CHEBI:15377"/>
        <dbReference type="ChEBI" id="CHEBI:15378"/>
        <dbReference type="ChEBI" id="CHEBI:30616"/>
        <dbReference type="ChEBI" id="CHEBI:43474"/>
        <dbReference type="ChEBI" id="CHEBI:57309"/>
        <dbReference type="ChEBI" id="CHEBI:456216"/>
    </reaction>
    <physiologicalReaction direction="left-to-right" evidence="34">
        <dbReference type="Rhea" id="RHEA:66681"/>
    </physiologicalReaction>
</comment>
<evidence type="ECO:0000256" key="31">
    <source>
        <dbReference type="ARBA" id="ARBA00024439"/>
    </source>
</evidence>
<dbReference type="GO" id="GO:0003682">
    <property type="term" value="F:chromatin binding"/>
    <property type="evidence" value="ECO:0007669"/>
    <property type="project" value="InterPro"/>
</dbReference>
<evidence type="ECO:0000256" key="13">
    <source>
        <dbReference type="ARBA" id="ARBA00022475"/>
    </source>
</evidence>
<evidence type="ECO:0000256" key="24">
    <source>
        <dbReference type="ARBA" id="ARBA00023128"/>
    </source>
</evidence>
<evidence type="ECO:0000259" key="45">
    <source>
        <dbReference type="PROSITE" id="PS51034"/>
    </source>
</evidence>
<evidence type="ECO:0000256" key="15">
    <source>
        <dbReference type="ARBA" id="ARBA00022692"/>
    </source>
</evidence>
<evidence type="ECO:0000256" key="17">
    <source>
        <dbReference type="ARBA" id="ARBA00022753"/>
    </source>
</evidence>
<keyword evidence="14" id="KW-0964">Secreted</keyword>
<dbReference type="SMART" id="SM00241">
    <property type="entry name" value="ZP"/>
    <property type="match status" value="1"/>
</dbReference>
<evidence type="ECO:0000256" key="5">
    <source>
        <dbReference type="ARBA" id="ARBA00004414"/>
    </source>
</evidence>
<name>A0A085NT43_9BILA</name>
<feature type="compositionally biased region" description="Low complexity" evidence="41">
    <location>
        <begin position="115"/>
        <end position="131"/>
    </location>
</feature>
<dbReference type="GO" id="GO:0020037">
    <property type="term" value="F:heme binding"/>
    <property type="evidence" value="ECO:0007669"/>
    <property type="project" value="TreeGrafter"/>
</dbReference>
<evidence type="ECO:0000256" key="39">
    <source>
        <dbReference type="ARBA" id="ARBA00048636"/>
    </source>
</evidence>
<keyword evidence="23" id="KW-0333">Golgi apparatus</keyword>
<evidence type="ECO:0000256" key="32">
    <source>
        <dbReference type="ARBA" id="ARBA00031413"/>
    </source>
</evidence>
<feature type="compositionally biased region" description="Basic and acidic residues" evidence="41">
    <location>
        <begin position="152"/>
        <end position="165"/>
    </location>
</feature>
<dbReference type="SUPFAM" id="SSF90123">
    <property type="entry name" value="ABC transporter transmembrane region"/>
    <property type="match status" value="1"/>
</dbReference>
<dbReference type="GO" id="GO:0005576">
    <property type="term" value="C:extracellular region"/>
    <property type="evidence" value="ECO:0007669"/>
    <property type="project" value="UniProtKB-SubCell"/>
</dbReference>
<dbReference type="GO" id="GO:0031901">
    <property type="term" value="C:early endosome membrane"/>
    <property type="evidence" value="ECO:0007669"/>
    <property type="project" value="UniProtKB-SubCell"/>
</dbReference>
<evidence type="ECO:0000256" key="1">
    <source>
        <dbReference type="ARBA" id="ARBA00004146"/>
    </source>
</evidence>
<dbReference type="Pfam" id="PF00100">
    <property type="entry name" value="Zona_pellucida"/>
    <property type="match status" value="1"/>
</dbReference>
<dbReference type="InterPro" id="IPR042235">
    <property type="entry name" value="ZP-C_dom"/>
</dbReference>
<evidence type="ECO:0000259" key="44">
    <source>
        <dbReference type="PROSITE" id="PS50929"/>
    </source>
</evidence>
<dbReference type="PANTHER" id="PTHR24221:SF654">
    <property type="entry name" value="ATP-BINDING CASSETTE SUB-FAMILY B MEMBER 6"/>
    <property type="match status" value="1"/>
</dbReference>
<feature type="transmembrane region" description="Helical" evidence="42">
    <location>
        <begin position="732"/>
        <end position="753"/>
    </location>
</feature>
<evidence type="ECO:0000256" key="7">
    <source>
        <dbReference type="ARBA" id="ARBA00004550"/>
    </source>
</evidence>
<proteinExistence type="inferred from homology"/>
<dbReference type="PROSITE" id="PS51034">
    <property type="entry name" value="ZP_2"/>
    <property type="match status" value="1"/>
</dbReference>
<evidence type="ECO:0000256" key="18">
    <source>
        <dbReference type="ARBA" id="ARBA00022787"/>
    </source>
</evidence>
<dbReference type="Proteomes" id="UP000030758">
    <property type="component" value="Unassembled WGS sequence"/>
</dbReference>
<feature type="compositionally biased region" description="Basic and acidic residues" evidence="41">
    <location>
        <begin position="66"/>
        <end position="75"/>
    </location>
</feature>
<evidence type="ECO:0000256" key="3">
    <source>
        <dbReference type="ARBA" id="ARBA00004337"/>
    </source>
</evidence>
<dbReference type="InterPro" id="IPR003593">
    <property type="entry name" value="AAA+_ATPase"/>
</dbReference>
<comment type="subcellular location">
    <subcellularLocation>
        <location evidence="8">Cell membrane</location>
        <topology evidence="8">Multi-pass membrane protein</topology>
    </subcellularLocation>
    <subcellularLocation>
        <location evidence="1">Early endosome membrane</location>
    </subcellularLocation>
    <subcellularLocation>
        <location evidence="6">Endoplasmic reticulum membrane</location>
        <topology evidence="6">Multi-pass membrane protein</topology>
    </subcellularLocation>
    <subcellularLocation>
        <location evidence="3">Endosome membrane</location>
        <topology evidence="3">Multi-pass membrane protein</topology>
    </subcellularLocation>
    <subcellularLocation>
        <location evidence="2">Endosome</location>
        <location evidence="2">Multivesicular body membrane</location>
    </subcellularLocation>
    <subcellularLocation>
        <location evidence="9">Golgi apparatus membrane</location>
        <topology evidence="9">Multi-pass membrane protein</topology>
    </subcellularLocation>
    <subcellularLocation>
        <location evidence="5">Late endosome membrane</location>
    </subcellularLocation>
    <subcellularLocation>
        <location evidence="10">Lysosome membrane</location>
    </subcellularLocation>
    <subcellularLocation>
        <location evidence="28">Melanosome membrane</location>
    </subcellularLocation>
    <subcellularLocation>
        <location evidence="4">Mitochondrion outer membrane</location>
        <topology evidence="4">Multi-pass membrane protein</topology>
    </subcellularLocation>
    <subcellularLocation>
        <location evidence="7">Secreted</location>
        <location evidence="7">Extracellular exosome</location>
    </subcellularLocation>
</comment>
<evidence type="ECO:0000256" key="42">
    <source>
        <dbReference type="SAM" id="Phobius"/>
    </source>
</evidence>
<keyword evidence="21" id="KW-1278">Translocase</keyword>
<feature type="transmembrane region" description="Helical" evidence="42">
    <location>
        <begin position="296"/>
        <end position="317"/>
    </location>
</feature>
<protein>
    <recommendedName>
        <fullName evidence="31">ATP-binding cassette sub-family B member 6</fullName>
        <ecNumber evidence="30">7.6.2.5</ecNumber>
    </recommendedName>
    <alternativeName>
        <fullName evidence="32">ABC-type heme transporter ABCB6</fullName>
    </alternativeName>
</protein>
<evidence type="ECO:0000256" key="23">
    <source>
        <dbReference type="ARBA" id="ARBA00023034"/>
    </source>
</evidence>
<dbReference type="EC" id="7.6.2.5" evidence="30"/>
<feature type="compositionally biased region" description="Low complexity" evidence="41">
    <location>
        <begin position="8"/>
        <end position="19"/>
    </location>
</feature>
<evidence type="ECO:0000256" key="37">
    <source>
        <dbReference type="ARBA" id="ARBA00048455"/>
    </source>
</evidence>
<comment type="catalytic activity">
    <reaction evidence="39">
        <text>coproporphyrin III(in) + ATP + H2O = coproporphyrin III(out) + ADP + phosphate + H(+)</text>
        <dbReference type="Rhea" id="RHEA:66664"/>
        <dbReference type="ChEBI" id="CHEBI:15377"/>
        <dbReference type="ChEBI" id="CHEBI:15378"/>
        <dbReference type="ChEBI" id="CHEBI:30616"/>
        <dbReference type="ChEBI" id="CHEBI:43474"/>
        <dbReference type="ChEBI" id="CHEBI:131725"/>
        <dbReference type="ChEBI" id="CHEBI:456216"/>
    </reaction>
    <physiologicalReaction direction="left-to-right" evidence="39">
        <dbReference type="Rhea" id="RHEA:66665"/>
    </physiologicalReaction>
</comment>
<feature type="domain" description="ZP" evidence="45">
    <location>
        <begin position="1260"/>
        <end position="1521"/>
    </location>
</feature>
<dbReference type="Pfam" id="PF16185">
    <property type="entry name" value="MTABC_N"/>
    <property type="match status" value="2"/>
</dbReference>
<evidence type="ECO:0000256" key="4">
    <source>
        <dbReference type="ARBA" id="ARBA00004374"/>
    </source>
</evidence>
<evidence type="ECO:0000256" key="2">
    <source>
        <dbReference type="ARBA" id="ARBA00004333"/>
    </source>
</evidence>
<evidence type="ECO:0000256" key="34">
    <source>
        <dbReference type="ARBA" id="ARBA00047753"/>
    </source>
</evidence>
<feature type="transmembrane region" description="Helical" evidence="42">
    <location>
        <begin position="1591"/>
        <end position="1617"/>
    </location>
</feature>
<evidence type="ECO:0000313" key="46">
    <source>
        <dbReference type="EMBL" id="KFD72639.1"/>
    </source>
</evidence>
<feature type="transmembrane region" description="Helical" evidence="42">
    <location>
        <begin position="329"/>
        <end position="353"/>
    </location>
</feature>
<comment type="subunit">
    <text evidence="11">Homodimer.</text>
</comment>
<dbReference type="PROSITE" id="PS00211">
    <property type="entry name" value="ABC_TRANSPORTER_1"/>
    <property type="match status" value="1"/>
</dbReference>
<dbReference type="GO" id="GO:0016887">
    <property type="term" value="F:ATP hydrolysis activity"/>
    <property type="evidence" value="ECO:0007669"/>
    <property type="project" value="InterPro"/>
</dbReference>
<feature type="transmembrane region" description="Helical" evidence="42">
    <location>
        <begin position="395"/>
        <end position="413"/>
    </location>
</feature>
<keyword evidence="22 42" id="KW-1133">Transmembrane helix</keyword>
<keyword evidence="16" id="KW-0547">Nucleotide-binding</keyword>
<dbReference type="SUPFAM" id="SSF52540">
    <property type="entry name" value="P-loop containing nucleoside triphosphate hydrolases"/>
    <property type="match status" value="1"/>
</dbReference>
<dbReference type="InterPro" id="IPR055355">
    <property type="entry name" value="ZP-C"/>
</dbReference>
<evidence type="ECO:0000256" key="14">
    <source>
        <dbReference type="ARBA" id="ARBA00022525"/>
    </source>
</evidence>
<keyword evidence="25 42" id="KW-0472">Membrane</keyword>
<dbReference type="GO" id="GO:0005789">
    <property type="term" value="C:endoplasmic reticulum membrane"/>
    <property type="evidence" value="ECO:0007669"/>
    <property type="project" value="UniProtKB-SubCell"/>
</dbReference>
<dbReference type="InterPro" id="IPR009269">
    <property type="entry name" value="NKAP_C"/>
</dbReference>
<dbReference type="Pfam" id="PF00005">
    <property type="entry name" value="ABC_tran"/>
    <property type="match status" value="1"/>
</dbReference>
<evidence type="ECO:0000259" key="43">
    <source>
        <dbReference type="PROSITE" id="PS50893"/>
    </source>
</evidence>
<evidence type="ECO:0000256" key="38">
    <source>
        <dbReference type="ARBA" id="ARBA00048510"/>
    </source>
</evidence>
<dbReference type="InterPro" id="IPR011527">
    <property type="entry name" value="ABC1_TM_dom"/>
</dbReference>
<dbReference type="PROSITE" id="PS50929">
    <property type="entry name" value="ABC_TM1F"/>
    <property type="match status" value="1"/>
</dbReference>
<dbReference type="InterPro" id="IPR039421">
    <property type="entry name" value="Type_1_exporter"/>
</dbReference>
<feature type="transmembrane region" description="Helical" evidence="42">
    <location>
        <begin position="628"/>
        <end position="647"/>
    </location>
</feature>
<comment type="catalytic activity">
    <reaction evidence="36">
        <text>protoporphyrin IX(in) + ATP + H2O = protoporphyrin IX(out) + ADP + phosphate + H(+)</text>
        <dbReference type="Rhea" id="RHEA:61336"/>
        <dbReference type="ChEBI" id="CHEBI:15377"/>
        <dbReference type="ChEBI" id="CHEBI:15378"/>
        <dbReference type="ChEBI" id="CHEBI:30616"/>
        <dbReference type="ChEBI" id="CHEBI:43474"/>
        <dbReference type="ChEBI" id="CHEBI:57306"/>
        <dbReference type="ChEBI" id="CHEBI:456216"/>
    </reaction>
    <physiologicalReaction direction="left-to-right" evidence="36">
        <dbReference type="Rhea" id="RHEA:61337"/>
    </physiologicalReaction>
</comment>
<evidence type="ECO:0000256" key="22">
    <source>
        <dbReference type="ARBA" id="ARBA00022989"/>
    </source>
</evidence>
<feature type="domain" description="ABC transporter" evidence="43">
    <location>
        <begin position="915"/>
        <end position="1166"/>
    </location>
</feature>
<keyword evidence="20" id="KW-0067">ATP-binding</keyword>
<keyword evidence="12" id="KW-0813">Transport</keyword>
<comment type="catalytic activity">
    <reaction evidence="38">
        <text>uroporphyrin III(in) + ATP + H2O = uroporphyrin III(out) + ADP + phosphate + H(+)</text>
        <dbReference type="Rhea" id="RHEA:66776"/>
        <dbReference type="ChEBI" id="CHEBI:15377"/>
        <dbReference type="ChEBI" id="CHEBI:15378"/>
        <dbReference type="ChEBI" id="CHEBI:30616"/>
        <dbReference type="ChEBI" id="CHEBI:43474"/>
        <dbReference type="ChEBI" id="CHEBI:167479"/>
        <dbReference type="ChEBI" id="CHEBI:456216"/>
    </reaction>
    <physiologicalReaction direction="left-to-right" evidence="38">
        <dbReference type="Rhea" id="RHEA:66777"/>
    </physiologicalReaction>
</comment>
<dbReference type="InterPro" id="IPR027417">
    <property type="entry name" value="P-loop_NTPase"/>
</dbReference>
<evidence type="ECO:0000256" key="8">
    <source>
        <dbReference type="ARBA" id="ARBA00004651"/>
    </source>
</evidence>
<evidence type="ECO:0000256" key="41">
    <source>
        <dbReference type="SAM" id="MobiDB-lite"/>
    </source>
</evidence>
<dbReference type="Gene3D" id="1.20.1560.10">
    <property type="entry name" value="ABC transporter type 1, transmembrane domain"/>
    <property type="match status" value="1"/>
</dbReference>
<dbReference type="FunFam" id="3.40.50.300:FF:000218">
    <property type="entry name" value="Multidrug ABC transporter ATP-binding protein"/>
    <property type="match status" value="1"/>
</dbReference>
<evidence type="ECO:0000256" key="12">
    <source>
        <dbReference type="ARBA" id="ARBA00022448"/>
    </source>
</evidence>
<dbReference type="GO" id="GO:0005741">
    <property type="term" value="C:mitochondrial outer membrane"/>
    <property type="evidence" value="ECO:0007669"/>
    <property type="project" value="UniProtKB-SubCell"/>
</dbReference>
<dbReference type="PROSITE" id="PS50893">
    <property type="entry name" value="ABC_TRANSPORTER_2"/>
    <property type="match status" value="1"/>
</dbReference>
<dbReference type="GO" id="GO:0005524">
    <property type="term" value="F:ATP binding"/>
    <property type="evidence" value="ECO:0007669"/>
    <property type="project" value="UniProtKB-KW"/>
</dbReference>
<feature type="transmembrane region" description="Helical" evidence="42">
    <location>
        <begin position="365"/>
        <end position="383"/>
    </location>
</feature>
<dbReference type="GO" id="GO:0032585">
    <property type="term" value="C:multivesicular body membrane"/>
    <property type="evidence" value="ECO:0007669"/>
    <property type="project" value="UniProtKB-SubCell"/>
</dbReference>
<evidence type="ECO:0000256" key="6">
    <source>
        <dbReference type="ARBA" id="ARBA00004477"/>
    </source>
</evidence>
<evidence type="ECO:0000256" key="20">
    <source>
        <dbReference type="ARBA" id="ARBA00022840"/>
    </source>
</evidence>
<evidence type="ECO:0000256" key="27">
    <source>
        <dbReference type="ARBA" id="ARBA00023228"/>
    </source>
</evidence>
<evidence type="ECO:0000256" key="40">
    <source>
        <dbReference type="ARBA" id="ARBA00049398"/>
    </source>
</evidence>
<evidence type="ECO:0000256" key="30">
    <source>
        <dbReference type="ARBA" id="ARBA00024385"/>
    </source>
</evidence>
<evidence type="ECO:0000256" key="29">
    <source>
        <dbReference type="ARBA" id="ARBA00024363"/>
    </source>
</evidence>
<feature type="region of interest" description="Disordered" evidence="41">
    <location>
        <begin position="1"/>
        <end position="93"/>
    </location>
</feature>
<dbReference type="GO" id="GO:0000139">
    <property type="term" value="C:Golgi membrane"/>
    <property type="evidence" value="ECO:0007669"/>
    <property type="project" value="UniProtKB-SubCell"/>
</dbReference>
<dbReference type="InterPro" id="IPR003439">
    <property type="entry name" value="ABC_transporter-like_ATP-bd"/>
</dbReference>
<dbReference type="InterPro" id="IPR001507">
    <property type="entry name" value="ZP_dom"/>
</dbReference>